<gene>
    <name evidence="2" type="ORF">M0811_02052</name>
</gene>
<proteinExistence type="predicted"/>
<dbReference type="Proteomes" id="UP001149090">
    <property type="component" value="Unassembled WGS sequence"/>
</dbReference>
<feature type="region of interest" description="Disordered" evidence="1">
    <location>
        <begin position="58"/>
        <end position="77"/>
    </location>
</feature>
<reference evidence="2" key="1">
    <citation type="submission" date="2022-10" db="EMBL/GenBank/DDBJ databases">
        <title>Novel sulphate-reducing endosymbionts in the free-living metamonad Anaeramoeba.</title>
        <authorList>
            <person name="Jerlstrom-Hultqvist J."/>
            <person name="Cepicka I."/>
            <person name="Gallot-Lavallee L."/>
            <person name="Salas-Leiva D."/>
            <person name="Curtis B.A."/>
            <person name="Zahonova K."/>
            <person name="Pipaliya S."/>
            <person name="Dacks J."/>
            <person name="Roger A.J."/>
        </authorList>
    </citation>
    <scope>NUCLEOTIDE SEQUENCE</scope>
    <source>
        <strain evidence="2">BMAN</strain>
    </source>
</reference>
<dbReference type="AlphaFoldDB" id="A0A9Q0LAV1"/>
<protein>
    <submittedName>
        <fullName evidence="2">Uncharacterized protein</fullName>
    </submittedName>
</protein>
<dbReference type="EMBL" id="JAPDFW010000103">
    <property type="protein sequence ID" value="KAJ5069482.1"/>
    <property type="molecule type" value="Genomic_DNA"/>
</dbReference>
<evidence type="ECO:0000256" key="1">
    <source>
        <dbReference type="SAM" id="MobiDB-lite"/>
    </source>
</evidence>
<name>A0A9Q0LAV1_ANAIG</name>
<keyword evidence="3" id="KW-1185">Reference proteome</keyword>
<evidence type="ECO:0000313" key="2">
    <source>
        <dbReference type="EMBL" id="KAJ5069482.1"/>
    </source>
</evidence>
<accession>A0A9Q0LAV1</accession>
<organism evidence="2 3">
    <name type="scientific">Anaeramoeba ignava</name>
    <name type="common">Anaerobic marine amoeba</name>
    <dbReference type="NCBI Taxonomy" id="1746090"/>
    <lineage>
        <taxon>Eukaryota</taxon>
        <taxon>Metamonada</taxon>
        <taxon>Anaeramoebidae</taxon>
        <taxon>Anaeramoeba</taxon>
    </lineage>
</organism>
<sequence length="77" mass="9095">MDSEREIQLRRKKNLFKFALVNYLKELLNICLFPQKAYLVNFKTDEHMRSFEITDKITGQTKSEDDSNAGLEDIQQP</sequence>
<comment type="caution">
    <text evidence="2">The sequence shown here is derived from an EMBL/GenBank/DDBJ whole genome shotgun (WGS) entry which is preliminary data.</text>
</comment>
<evidence type="ECO:0000313" key="3">
    <source>
        <dbReference type="Proteomes" id="UP001149090"/>
    </source>
</evidence>